<evidence type="ECO:0000256" key="4">
    <source>
        <dbReference type="ARBA" id="ARBA00022801"/>
    </source>
</evidence>
<sequence length="154" mass="17332">MDVVDSLTRSRMMSGIRGKHTRPEILVRKALFAAGLRFRLHRRDLPGAPDIVMVGRKVAIFVHGCFWHQHAACRFAKLPATRPEFWASKLSGNVSRDQHAIETLLADGWRVLTVWECATRDPAAFASLQDTMVSWIAASEARGEIRGFLTHPEN</sequence>
<evidence type="ECO:0000256" key="2">
    <source>
        <dbReference type="ARBA" id="ARBA00022759"/>
    </source>
</evidence>
<keyword evidence="2 6" id="KW-0255">Endonuclease</keyword>
<keyword evidence="5 6" id="KW-0234">DNA repair</keyword>
<dbReference type="eggNOG" id="COG3727">
    <property type="taxonomic scope" value="Bacteria"/>
</dbReference>
<dbReference type="GO" id="GO:0016787">
    <property type="term" value="F:hydrolase activity"/>
    <property type="evidence" value="ECO:0007669"/>
    <property type="project" value="UniProtKB-KW"/>
</dbReference>
<dbReference type="Gene3D" id="3.40.960.10">
    <property type="entry name" value="VSR Endonuclease"/>
    <property type="match status" value="1"/>
</dbReference>
<evidence type="ECO:0000256" key="1">
    <source>
        <dbReference type="ARBA" id="ARBA00022722"/>
    </source>
</evidence>
<dbReference type="GO" id="GO:0006298">
    <property type="term" value="P:mismatch repair"/>
    <property type="evidence" value="ECO:0007669"/>
    <property type="project" value="UniProtKB-UniRule"/>
</dbReference>
<dbReference type="Proteomes" id="UP000004210">
    <property type="component" value="Unassembled WGS sequence"/>
</dbReference>
<evidence type="ECO:0000313" key="7">
    <source>
        <dbReference type="EMBL" id="EIL92966.1"/>
    </source>
</evidence>
<gene>
    <name evidence="7" type="ORF">UU9_00575</name>
</gene>
<organism evidence="7 8">
    <name type="scientific">Rhodanobacter fulvus Jip2</name>
    <dbReference type="NCBI Taxonomy" id="1163408"/>
    <lineage>
        <taxon>Bacteria</taxon>
        <taxon>Pseudomonadati</taxon>
        <taxon>Pseudomonadota</taxon>
        <taxon>Gammaproteobacteria</taxon>
        <taxon>Lysobacterales</taxon>
        <taxon>Rhodanobacteraceae</taxon>
        <taxon>Rhodanobacter</taxon>
    </lineage>
</organism>
<comment type="function">
    <text evidence="6">May nick specific sequences that contain T:G mispairs resulting from m5C-deamination.</text>
</comment>
<name>I4W0H5_9GAMM</name>
<reference evidence="7 8" key="1">
    <citation type="journal article" date="2012" name="J. Bacteriol.">
        <title>Genome sequences for six rhodanobacter strains, isolated from soils and the terrestrial subsurface, with variable denitrification capabilities.</title>
        <authorList>
            <person name="Kostka J.E."/>
            <person name="Green S.J."/>
            <person name="Rishishwar L."/>
            <person name="Prakash O."/>
            <person name="Katz L.S."/>
            <person name="Marino-Ramirez L."/>
            <person name="Jordan I.K."/>
            <person name="Munk C."/>
            <person name="Ivanova N."/>
            <person name="Mikhailova N."/>
            <person name="Watson D.B."/>
            <person name="Brown S.D."/>
            <person name="Palumbo A.V."/>
            <person name="Brooks S.C."/>
        </authorList>
    </citation>
    <scope>NUCLEOTIDE SEQUENCE [LARGE SCALE GENOMIC DNA]</scope>
    <source>
        <strain evidence="8">Jip2T</strain>
    </source>
</reference>
<keyword evidence="1 6" id="KW-0540">Nuclease</keyword>
<dbReference type="REBASE" id="51764">
    <property type="entry name" value="V.Rsp18449ORF580P"/>
</dbReference>
<dbReference type="InterPro" id="IPR004603">
    <property type="entry name" value="DNA_mismatch_endonuc_vsr"/>
</dbReference>
<keyword evidence="3 6" id="KW-0227">DNA damage</keyword>
<dbReference type="CDD" id="cd00221">
    <property type="entry name" value="Vsr"/>
    <property type="match status" value="1"/>
</dbReference>
<evidence type="ECO:0000256" key="3">
    <source>
        <dbReference type="ARBA" id="ARBA00022763"/>
    </source>
</evidence>
<keyword evidence="8" id="KW-1185">Reference proteome</keyword>
<accession>I4W0H5</accession>
<dbReference type="InterPro" id="IPR011335">
    <property type="entry name" value="Restrct_endonuc-II-like"/>
</dbReference>
<comment type="similarity">
    <text evidence="6">Belongs to the vsr family.</text>
</comment>
<dbReference type="Pfam" id="PF03852">
    <property type="entry name" value="Vsr"/>
    <property type="match status" value="1"/>
</dbReference>
<dbReference type="OrthoDB" id="9801520at2"/>
<evidence type="ECO:0000256" key="6">
    <source>
        <dbReference type="PIRNR" id="PIRNR018267"/>
    </source>
</evidence>
<protein>
    <recommendedName>
        <fullName evidence="6">Very short patch repair endonuclease</fullName>
        <ecNumber evidence="6">3.1.-.-</ecNumber>
    </recommendedName>
</protein>
<dbReference type="EC" id="3.1.-.-" evidence="6"/>
<dbReference type="NCBIfam" id="TIGR00632">
    <property type="entry name" value="vsr"/>
    <property type="match status" value="1"/>
</dbReference>
<dbReference type="AlphaFoldDB" id="I4W0H5"/>
<keyword evidence="4 6" id="KW-0378">Hydrolase</keyword>
<evidence type="ECO:0000256" key="5">
    <source>
        <dbReference type="ARBA" id="ARBA00023204"/>
    </source>
</evidence>
<dbReference type="SUPFAM" id="SSF52980">
    <property type="entry name" value="Restriction endonuclease-like"/>
    <property type="match status" value="1"/>
</dbReference>
<comment type="caution">
    <text evidence="7">The sequence shown here is derived from an EMBL/GenBank/DDBJ whole genome shotgun (WGS) entry which is preliminary data.</text>
</comment>
<dbReference type="PIRSF" id="PIRSF018267">
    <property type="entry name" value="VSR_endonuc"/>
    <property type="match status" value="1"/>
</dbReference>
<dbReference type="EMBL" id="AJXU01000003">
    <property type="protein sequence ID" value="EIL92966.1"/>
    <property type="molecule type" value="Genomic_DNA"/>
</dbReference>
<dbReference type="RefSeq" id="WP_007079758.1">
    <property type="nucleotide sequence ID" value="NZ_AJXU01000003.1"/>
</dbReference>
<proteinExistence type="inferred from homology"/>
<evidence type="ECO:0000313" key="8">
    <source>
        <dbReference type="Proteomes" id="UP000004210"/>
    </source>
</evidence>
<dbReference type="STRING" id="1163408.UU9_00575"/>
<dbReference type="GO" id="GO:0004519">
    <property type="term" value="F:endonuclease activity"/>
    <property type="evidence" value="ECO:0007669"/>
    <property type="project" value="UniProtKB-KW"/>
</dbReference>